<protein>
    <submittedName>
        <fullName evidence="1">Uncharacterized protein</fullName>
    </submittedName>
</protein>
<organism evidence="1 2">
    <name type="scientific">Lacipirellula parvula</name>
    <dbReference type="NCBI Taxonomy" id="2650471"/>
    <lineage>
        <taxon>Bacteria</taxon>
        <taxon>Pseudomonadati</taxon>
        <taxon>Planctomycetota</taxon>
        <taxon>Planctomycetia</taxon>
        <taxon>Pirellulales</taxon>
        <taxon>Lacipirellulaceae</taxon>
        <taxon>Lacipirellula</taxon>
    </lineage>
</organism>
<evidence type="ECO:0000313" key="1">
    <source>
        <dbReference type="EMBL" id="BBO35719.1"/>
    </source>
</evidence>
<sequence>MLAAFYVASDLAAGQLNGERGWSVHSPSFCPENQARMLLTASAANLPSALVAEFSSLGSL</sequence>
<dbReference type="AlphaFoldDB" id="A0A5K7XQ83"/>
<dbReference type="KEGG" id="lpav:PLANPX_5331"/>
<dbReference type="Proteomes" id="UP000326837">
    <property type="component" value="Chromosome"/>
</dbReference>
<accession>A0A5K7XQ83</accession>
<name>A0A5K7XQ83_9BACT</name>
<keyword evidence="2" id="KW-1185">Reference proteome</keyword>
<evidence type="ECO:0000313" key="2">
    <source>
        <dbReference type="Proteomes" id="UP000326837"/>
    </source>
</evidence>
<dbReference type="EMBL" id="AP021861">
    <property type="protein sequence ID" value="BBO35719.1"/>
    <property type="molecule type" value="Genomic_DNA"/>
</dbReference>
<proteinExistence type="predicted"/>
<reference evidence="2" key="1">
    <citation type="submission" date="2019-10" db="EMBL/GenBank/DDBJ databases">
        <title>Lacipirellula parvula gen. nov., sp. nov., representing a lineage of planctomycetes widespread in freshwater anoxic habitats, and description of the family Lacipirellulaceae.</title>
        <authorList>
            <person name="Dedysh S.N."/>
            <person name="Kulichevskaya I.S."/>
            <person name="Beletsky A.V."/>
            <person name="Rakitin A.L."/>
            <person name="Mardanov A.V."/>
            <person name="Ivanova A.A."/>
            <person name="Saltykova V.X."/>
            <person name="Rijpstra W.I.C."/>
            <person name="Sinninghe Damste J.S."/>
            <person name="Ravin N.V."/>
        </authorList>
    </citation>
    <scope>NUCLEOTIDE SEQUENCE [LARGE SCALE GENOMIC DNA]</scope>
    <source>
        <strain evidence="2">PX69</strain>
    </source>
</reference>
<gene>
    <name evidence="1" type="ORF">PLANPX_5331</name>
</gene>